<organism evidence="3 4">
    <name type="scientific">Vigna unguiculata</name>
    <name type="common">Cowpea</name>
    <dbReference type="NCBI Taxonomy" id="3917"/>
    <lineage>
        <taxon>Eukaryota</taxon>
        <taxon>Viridiplantae</taxon>
        <taxon>Streptophyta</taxon>
        <taxon>Embryophyta</taxon>
        <taxon>Tracheophyta</taxon>
        <taxon>Spermatophyta</taxon>
        <taxon>Magnoliopsida</taxon>
        <taxon>eudicotyledons</taxon>
        <taxon>Gunneridae</taxon>
        <taxon>Pentapetalae</taxon>
        <taxon>rosids</taxon>
        <taxon>fabids</taxon>
        <taxon>Fabales</taxon>
        <taxon>Fabaceae</taxon>
        <taxon>Papilionoideae</taxon>
        <taxon>50 kb inversion clade</taxon>
        <taxon>NPAAA clade</taxon>
        <taxon>indigoferoid/millettioid clade</taxon>
        <taxon>Phaseoleae</taxon>
        <taxon>Vigna</taxon>
    </lineage>
</organism>
<gene>
    <name evidence="3" type="ORF">DEO72_LG9g1471</name>
</gene>
<protein>
    <submittedName>
        <fullName evidence="3">Uncharacterized protein</fullName>
    </submittedName>
</protein>
<dbReference type="Proteomes" id="UP000501690">
    <property type="component" value="Linkage Group LG9"/>
</dbReference>
<evidence type="ECO:0000313" key="4">
    <source>
        <dbReference type="Proteomes" id="UP000501690"/>
    </source>
</evidence>
<accession>A0A4D6N1W4</accession>
<evidence type="ECO:0000313" key="3">
    <source>
        <dbReference type="EMBL" id="QCE06459.1"/>
    </source>
</evidence>
<evidence type="ECO:0000256" key="2">
    <source>
        <dbReference type="SAM" id="MobiDB-lite"/>
    </source>
</evidence>
<keyword evidence="1" id="KW-0175">Coiled coil</keyword>
<proteinExistence type="predicted"/>
<dbReference type="EMBL" id="CP039353">
    <property type="protein sequence ID" value="QCE06459.1"/>
    <property type="molecule type" value="Genomic_DNA"/>
</dbReference>
<evidence type="ECO:0000256" key="1">
    <source>
        <dbReference type="SAM" id="Coils"/>
    </source>
</evidence>
<reference evidence="3 4" key="1">
    <citation type="submission" date="2019-04" db="EMBL/GenBank/DDBJ databases">
        <title>An improved genome assembly and genetic linkage map for asparagus bean, Vigna unguiculata ssp. sesquipedialis.</title>
        <authorList>
            <person name="Xia Q."/>
            <person name="Zhang R."/>
            <person name="Dong Y."/>
        </authorList>
    </citation>
    <scope>NUCLEOTIDE SEQUENCE [LARGE SCALE GENOMIC DNA]</scope>
    <source>
        <tissue evidence="3">Leaf</tissue>
    </source>
</reference>
<name>A0A4D6N1W4_VIGUN</name>
<keyword evidence="4" id="KW-1185">Reference proteome</keyword>
<feature type="region of interest" description="Disordered" evidence="2">
    <location>
        <begin position="1"/>
        <end position="21"/>
    </location>
</feature>
<feature type="compositionally biased region" description="Basic and acidic residues" evidence="2">
    <location>
        <begin position="1"/>
        <end position="12"/>
    </location>
</feature>
<feature type="coiled-coil region" evidence="1">
    <location>
        <begin position="197"/>
        <end position="224"/>
    </location>
</feature>
<dbReference type="AlphaFoldDB" id="A0A4D6N1W4"/>
<sequence length="271" mass="30650">MQIREEGADKRGGASGSVQGFSDSREFCLRSPSRSPAQWGGVVQSNPFSDWTLSVRRCHREHALSRPIFWGTTVVEALDWGRQQLSIFWVLKRECELLQAEMWWGAECKVCVECERLNVRLNFEIWFRVPPQIVFVLQHLANIIDDPAANDTIRTKCWVEVVRGKNKGRIYGTGQLAGGSSGIKPQSTASTSSAEKVTFLKQRLQETDEKLKATDQRLQENDQAYAELKGQFQSLQNILLTLLPPDQQVLRQAVCTELAGLLVLNWQVCLC</sequence>